<dbReference type="Pfam" id="PF07510">
    <property type="entry name" value="GmrSD_C"/>
    <property type="match status" value="1"/>
</dbReference>
<dbReference type="Proteomes" id="UP001500483">
    <property type="component" value="Unassembled WGS sequence"/>
</dbReference>
<keyword evidence="1" id="KW-1133">Transmembrane helix</keyword>
<feature type="transmembrane region" description="Helical" evidence="1">
    <location>
        <begin position="26"/>
        <end position="45"/>
    </location>
</feature>
<comment type="caution">
    <text evidence="3">The sequence shown here is derived from an EMBL/GenBank/DDBJ whole genome shotgun (WGS) entry which is preliminary data.</text>
</comment>
<reference evidence="4" key="1">
    <citation type="journal article" date="2019" name="Int. J. Syst. Evol. Microbiol.">
        <title>The Global Catalogue of Microorganisms (GCM) 10K type strain sequencing project: providing services to taxonomists for standard genome sequencing and annotation.</title>
        <authorList>
            <consortium name="The Broad Institute Genomics Platform"/>
            <consortium name="The Broad Institute Genome Sequencing Center for Infectious Disease"/>
            <person name="Wu L."/>
            <person name="Ma J."/>
        </authorList>
    </citation>
    <scope>NUCLEOTIDE SEQUENCE [LARGE SCALE GENOMIC DNA]</scope>
    <source>
        <strain evidence="4">JCM 9687</strain>
    </source>
</reference>
<proteinExistence type="predicted"/>
<keyword evidence="4" id="KW-1185">Reference proteome</keyword>
<dbReference type="GO" id="GO:0004519">
    <property type="term" value="F:endonuclease activity"/>
    <property type="evidence" value="ECO:0007669"/>
    <property type="project" value="UniProtKB-KW"/>
</dbReference>
<evidence type="ECO:0000256" key="1">
    <source>
        <dbReference type="SAM" id="Phobius"/>
    </source>
</evidence>
<dbReference type="PANTHER" id="PTHR24094:SF15">
    <property type="entry name" value="AMP-DEPENDENT SYNTHETASE_LIGASE DOMAIN-CONTAINING PROTEIN-RELATED"/>
    <property type="match status" value="1"/>
</dbReference>
<evidence type="ECO:0000259" key="2">
    <source>
        <dbReference type="Pfam" id="PF07510"/>
    </source>
</evidence>
<dbReference type="InterPro" id="IPR011089">
    <property type="entry name" value="GmrSD_C"/>
</dbReference>
<name>A0ABP6RSX6_9PSEU</name>
<evidence type="ECO:0000313" key="4">
    <source>
        <dbReference type="Proteomes" id="UP001500483"/>
    </source>
</evidence>
<sequence>MIEWAAHSNIGAGASMSTGQQKKQRTPVWITVVSALIIGLGWLVFESGALDKVLATDSGAPSTASAGAASEQLADLQVKPAGSMDGYSRKSFEHWIPAPEAGKNCNTREAVLVRDGTDVQVDNSCEATSGSWVSTYSGETVADDSDVDIDHMVPLANAWRSGANEWTAERREQFANDMDLPQLVAADKSSNRSKGDKDPSKWKPVEAAWCEYATDWVTVKHGYGLSVTAEEKSALEQMLATCG</sequence>
<dbReference type="PANTHER" id="PTHR24094">
    <property type="entry name" value="SECRETED PROTEIN"/>
    <property type="match status" value="1"/>
</dbReference>
<dbReference type="EMBL" id="BAAAYK010000038">
    <property type="protein sequence ID" value="GAA3360836.1"/>
    <property type="molecule type" value="Genomic_DNA"/>
</dbReference>
<organism evidence="3 4">
    <name type="scientific">Saccharopolyspora gregorii</name>
    <dbReference type="NCBI Taxonomy" id="33914"/>
    <lineage>
        <taxon>Bacteria</taxon>
        <taxon>Bacillati</taxon>
        <taxon>Actinomycetota</taxon>
        <taxon>Actinomycetes</taxon>
        <taxon>Pseudonocardiales</taxon>
        <taxon>Pseudonocardiaceae</taxon>
        <taxon>Saccharopolyspora</taxon>
    </lineage>
</organism>
<keyword evidence="3" id="KW-0255">Endonuclease</keyword>
<feature type="domain" description="GmrSD restriction endonucleases C-terminal" evidence="2">
    <location>
        <begin position="141"/>
        <end position="235"/>
    </location>
</feature>
<keyword evidence="3" id="KW-0540">Nuclease</keyword>
<protein>
    <submittedName>
        <fullName evidence="3">HNH endonuclease family protein</fullName>
    </submittedName>
</protein>
<accession>A0ABP6RSX6</accession>
<keyword evidence="1" id="KW-0812">Transmembrane</keyword>
<gene>
    <name evidence="3" type="ORF">GCM10020366_42460</name>
</gene>
<keyword evidence="1" id="KW-0472">Membrane</keyword>
<keyword evidence="3" id="KW-0378">Hydrolase</keyword>
<evidence type="ECO:0000313" key="3">
    <source>
        <dbReference type="EMBL" id="GAA3360836.1"/>
    </source>
</evidence>